<dbReference type="EMBL" id="AY294559">
    <property type="protein sequence ID" value="AAP57417.1"/>
    <property type="molecule type" value="Genomic_DNA"/>
</dbReference>
<evidence type="ECO:0000256" key="1">
    <source>
        <dbReference type="SAM" id="SignalP"/>
    </source>
</evidence>
<dbReference type="AlphaFoldDB" id="Q7SX82"/>
<dbReference type="PANTHER" id="PTHR48488:SF1">
    <property type="entry name" value="INTERLEUKIN-22"/>
    <property type="match status" value="1"/>
</dbReference>
<dbReference type="EMBL" id="AY294560">
    <property type="protein sequence ID" value="AAP57418.1"/>
    <property type="molecule type" value="mRNA"/>
</dbReference>
<reference evidence="4" key="4">
    <citation type="submission" date="2025-05" db="UniProtKB">
        <authorList>
            <consortium name="Ensembl"/>
        </authorList>
    </citation>
    <scope>IDENTIFICATION</scope>
</reference>
<dbReference type="PRINTS" id="PR01937">
    <property type="entry name" value="INTRLEUKIN24"/>
</dbReference>
<dbReference type="OrthoDB" id="9451249at2759"/>
<feature type="signal peptide" evidence="1">
    <location>
        <begin position="1"/>
        <end position="28"/>
    </location>
</feature>
<dbReference type="OMA" id="ENSCCIN"/>
<dbReference type="HOGENOM" id="CLU_133579_0_0_1"/>
<dbReference type="GO" id="GO:0005576">
    <property type="term" value="C:extracellular region"/>
    <property type="evidence" value="ECO:0007669"/>
    <property type="project" value="InterPro"/>
</dbReference>
<dbReference type="STRING" id="99883.ENSTNIP00000000648"/>
<evidence type="ECO:0000313" key="2">
    <source>
        <dbReference type="EMBL" id="AAP57417.1"/>
    </source>
</evidence>
<dbReference type="KEGG" id="tng:GSTEN00012328G001"/>
<evidence type="ECO:0000313" key="4">
    <source>
        <dbReference type="Ensembl" id="ENSTNIP00000000648.1"/>
    </source>
</evidence>
<sequence>MVASTPRRLPRPAVALLAVSLLIGWSELAPVHLPHKALSPPLDDEQTHKAVEEVANQAQLEQDDPSVRLMPHPPAGPDNLEICCLHANILDFYLLNVLSHHSTDNQHTRRLRSDLSRISHDLEAHGCNITRYHDHQHAVKFRQRYFEHGQHRRTKALGEVDILFYYLQDYCVQSDVSTATP</sequence>
<keyword evidence="1" id="KW-0732">Signal</keyword>
<dbReference type="InterPro" id="IPR020444">
    <property type="entry name" value="IL-24"/>
</dbReference>
<dbReference type="GeneTree" id="ENSGT01020000230588"/>
<dbReference type="InterPro" id="IPR020453">
    <property type="entry name" value="IL-22"/>
</dbReference>
<dbReference type="InterPro" id="IPR009079">
    <property type="entry name" value="4_helix_cytokine-like_core"/>
</dbReference>
<dbReference type="PANTHER" id="PTHR48488">
    <property type="entry name" value="INTERLEUKIN-22"/>
    <property type="match status" value="1"/>
</dbReference>
<name>Q7SX82_TETNG</name>
<proteinExistence type="evidence at transcript level"/>
<evidence type="ECO:0000313" key="5">
    <source>
        <dbReference type="Proteomes" id="UP000007303"/>
    </source>
</evidence>
<reference evidence="3 5" key="2">
    <citation type="journal article" date="2004" name="Nature">
        <title>Genome duplication in the teleost fish Tetraodon nigroviridis reveals the early vertebrate proto-karyotype.</title>
        <authorList>
            <person name="Jaillon O."/>
            <person name="Aury J.-M."/>
            <person name="Brunet F."/>
            <person name="Petit J.-L."/>
            <person name="Stange-Thomann N."/>
            <person name="Mauceli E."/>
            <person name="Bouneau L."/>
            <person name="Fischer C."/>
            <person name="Ozouf-Costaz C."/>
            <person name="Bernot A."/>
            <person name="Nicaud S."/>
            <person name="Jaffe D."/>
            <person name="Fisher S."/>
            <person name="Lutfalla G."/>
            <person name="Dossat C."/>
            <person name="Segurens B."/>
            <person name="Dasilva C."/>
            <person name="Salanoubat M."/>
            <person name="Levy M."/>
            <person name="Boudet N."/>
            <person name="Castellano S."/>
            <person name="Anthouard V."/>
            <person name="Jubin C."/>
            <person name="Castelli V."/>
            <person name="Katinka M."/>
            <person name="Vacherie B."/>
            <person name="Biemont C."/>
            <person name="Skalli Z."/>
            <person name="Cattolico L."/>
            <person name="Poulain J."/>
            <person name="De Berardinis V."/>
            <person name="Cruaud C."/>
            <person name="Duprat S."/>
            <person name="Brottier P."/>
            <person name="Coutanceau J.-P."/>
            <person name="Gouzy J."/>
            <person name="Parra G."/>
            <person name="Lardier G."/>
            <person name="Chapple C."/>
            <person name="McKernan K.J."/>
            <person name="McEwan P."/>
            <person name="Bosak S."/>
            <person name="Kellis M."/>
            <person name="Volff J.-N."/>
            <person name="Guigo R."/>
            <person name="Zody M.C."/>
            <person name="Mesirov J."/>
            <person name="Lindblad-Toh K."/>
            <person name="Birren B."/>
            <person name="Nusbaum C."/>
            <person name="Kahn D."/>
            <person name="Robinson-Rechavi M."/>
            <person name="Laudet V."/>
            <person name="Schachter V."/>
            <person name="Quetier F."/>
            <person name="Saurin W."/>
            <person name="Scarpelli C."/>
            <person name="Wincker P."/>
            <person name="Lander E.S."/>
            <person name="Weissenbach J."/>
            <person name="Roest Crollius H."/>
        </authorList>
    </citation>
    <scope>NUCLEOTIDE SEQUENCE [LARGE SCALE GENOMIC DNA]</scope>
</reference>
<dbReference type="Gene3D" id="1.20.1250.10">
    <property type="match status" value="1"/>
</dbReference>
<dbReference type="EMBL" id="CAAE01013843">
    <property type="protein sequence ID" value="CAF95606.1"/>
    <property type="molecule type" value="Genomic_DNA"/>
</dbReference>
<organism evidence="2">
    <name type="scientific">Tetraodon nigroviridis</name>
    <name type="common">Spotted green pufferfish</name>
    <name type="synonym">Chelonodon nigroviridis</name>
    <dbReference type="NCBI Taxonomy" id="99883"/>
    <lineage>
        <taxon>Eukaryota</taxon>
        <taxon>Metazoa</taxon>
        <taxon>Chordata</taxon>
        <taxon>Craniata</taxon>
        <taxon>Vertebrata</taxon>
        <taxon>Euteleostomi</taxon>
        <taxon>Actinopterygii</taxon>
        <taxon>Neopterygii</taxon>
        <taxon>Teleostei</taxon>
        <taxon>Neoteleostei</taxon>
        <taxon>Acanthomorphata</taxon>
        <taxon>Eupercaria</taxon>
        <taxon>Tetraodontiformes</taxon>
        <taxon>Tetradontoidea</taxon>
        <taxon>Tetraodontidae</taxon>
        <taxon>Tetraodon</taxon>
    </lineage>
</organism>
<reference evidence="2" key="1">
    <citation type="journal article" date="2003" name="BMC Genomics">
        <title>Comparative genomic analysis reveals independent expansion of a lineage-specific gene family in vertebrates: the class II cytokine receptors and their ligands in mammals and fish.</title>
        <authorList>
            <person name="Lutfalla G."/>
            <person name="Roest Crollius H."/>
            <person name="Stange-Thomann N."/>
            <person name="Jaillon O."/>
            <person name="Mogensen K."/>
            <person name="Monneron D."/>
        </authorList>
    </citation>
    <scope>NUCLEOTIDE SEQUENCE</scope>
</reference>
<reference evidence="3" key="3">
    <citation type="submission" date="2004-02" db="EMBL/GenBank/DDBJ databases">
        <authorList>
            <consortium name="Genoscope"/>
            <consortium name="Whitehead Institute Centre for Genome Research"/>
        </authorList>
    </citation>
    <scope>NUCLEOTIDE SEQUENCE</scope>
</reference>
<accession>Q7SX82</accession>
<gene>
    <name evidence="2" type="primary">IL24</name>
    <name evidence="3" type="ORF">GSTENG00012328001</name>
</gene>
<dbReference type="Proteomes" id="UP000007303">
    <property type="component" value="Unassembled WGS sequence"/>
</dbReference>
<feature type="chain" id="PRO_5014106945" evidence="1">
    <location>
        <begin position="29"/>
        <end position="181"/>
    </location>
</feature>
<keyword evidence="5" id="KW-1185">Reference proteome</keyword>
<protein>
    <submittedName>
        <fullName evidence="3">(spotted green pufferfish) hypothetical protein</fullName>
    </submittedName>
    <submittedName>
        <fullName evidence="2 4">Interleukin-24</fullName>
    </submittedName>
</protein>
<dbReference type="Ensembl" id="ENSTNIT00000000212.1">
    <property type="protein sequence ID" value="ENSTNIP00000000648.1"/>
    <property type="gene ID" value="ENSTNIG00000001329.1"/>
</dbReference>
<dbReference type="SUPFAM" id="SSF47266">
    <property type="entry name" value="4-helical cytokines"/>
    <property type="match status" value="1"/>
</dbReference>
<evidence type="ECO:0000313" key="3">
    <source>
        <dbReference type="EMBL" id="CAF95606.1"/>
    </source>
</evidence>